<dbReference type="EMBL" id="FUYF01000001">
    <property type="protein sequence ID" value="SKA74289.1"/>
    <property type="molecule type" value="Genomic_DNA"/>
</dbReference>
<proteinExistence type="inferred from homology"/>
<dbReference type="SUPFAM" id="SSF81296">
    <property type="entry name" value="E set domains"/>
    <property type="match status" value="1"/>
</dbReference>
<dbReference type="GO" id="GO:0005975">
    <property type="term" value="P:carbohydrate metabolic process"/>
    <property type="evidence" value="ECO:0007669"/>
    <property type="project" value="InterPro"/>
</dbReference>
<dbReference type="Gene3D" id="2.60.40.1180">
    <property type="entry name" value="Golgi alpha-mannosidase II"/>
    <property type="match status" value="1"/>
</dbReference>
<dbReference type="Proteomes" id="UP000190286">
    <property type="component" value="Unassembled WGS sequence"/>
</dbReference>
<dbReference type="Pfam" id="PF02922">
    <property type="entry name" value="CBM_48"/>
    <property type="match status" value="1"/>
</dbReference>
<keyword evidence="4" id="KW-1185">Reference proteome</keyword>
<sequence>MNWHQACELPYYHGSDLGANPTAEETTFKLWAPTACGVVVCLYATGTDAEPGAKELGVHEMRRGDGGVWAIVLPGNLHGTYYIYRIYFPDGRVHEVVDPYARSAGANGTRGMVVDLTQAAPDGWEQDRRPDIPAHARSVWEVHVADFSADGHSGVRPEWRGKFMGFTPDDTTLDNDGEHPTCLNYLKNLGISHVQLQPIYDYATVDESRPDGGYNWGYDPQNYNVPEGSFATDPFHGEVRVKECRAMVAALHRAGLGVVMDVVYNHTYHGESNLERTVPGYWNRRWPNGMMTNGSGCGCDLASERPMVRKYVVESVLYWATAYHIDGFRFDLMALEDVDTMNAIRAALDSLPGGESILLYGEPWMGGGTNLEGGARPADKRALDALHERIGFFCDDTRDCIKGNVFDAANAGYVNGAPQHGYDVLHSISAWRSGAHGFRPKRAGQVVQYVSAHDNYTLWDKLAAVGRRGDYDCPDADLLAQNRMTAGIYLTCQGLPFMQAGEEWGRTKYGDHNSYKGPLATNRLDWTRAHRPEFAALTAFYRGMLAIRRAYPRLSGAAGEPEPFILALPGWLIGFVPENDGTATAGQLAVYYNPERTRQWASLPAGTWRKVSDGVHAGVTPFGPCFRDALELAPTSVTVLVAE</sequence>
<dbReference type="PANTHER" id="PTHR43002">
    <property type="entry name" value="GLYCOGEN DEBRANCHING ENZYME"/>
    <property type="match status" value="1"/>
</dbReference>
<evidence type="ECO:0000313" key="3">
    <source>
        <dbReference type="EMBL" id="SKA74289.1"/>
    </source>
</evidence>
<reference evidence="3 4" key="1">
    <citation type="submission" date="2017-02" db="EMBL/GenBank/DDBJ databases">
        <authorList>
            <person name="Peterson S.W."/>
        </authorList>
    </citation>
    <scope>NUCLEOTIDE SEQUENCE [LARGE SCALE GENOMIC DNA]</scope>
    <source>
        <strain evidence="3 4">ATCC 27749</strain>
    </source>
</reference>
<dbReference type="InterPro" id="IPR006047">
    <property type="entry name" value="GH13_cat_dom"/>
</dbReference>
<dbReference type="SMART" id="SM00642">
    <property type="entry name" value="Aamy"/>
    <property type="match status" value="1"/>
</dbReference>
<dbReference type="GO" id="GO:0004553">
    <property type="term" value="F:hydrolase activity, hydrolyzing O-glycosyl compounds"/>
    <property type="evidence" value="ECO:0007669"/>
    <property type="project" value="InterPro"/>
</dbReference>
<evidence type="ECO:0000256" key="1">
    <source>
        <dbReference type="ARBA" id="ARBA00008061"/>
    </source>
</evidence>
<dbReference type="SUPFAM" id="SSF51445">
    <property type="entry name" value="(Trans)glycosidases"/>
    <property type="match status" value="1"/>
</dbReference>
<gene>
    <name evidence="3" type="ORF">SAMN02745178_00302</name>
</gene>
<evidence type="ECO:0000259" key="2">
    <source>
        <dbReference type="SMART" id="SM00642"/>
    </source>
</evidence>
<dbReference type="Gene3D" id="2.60.40.10">
    <property type="entry name" value="Immunoglobulins"/>
    <property type="match status" value="1"/>
</dbReference>
<dbReference type="InterPro" id="IPR013783">
    <property type="entry name" value="Ig-like_fold"/>
</dbReference>
<dbReference type="Pfam" id="PF00128">
    <property type="entry name" value="Alpha-amylase"/>
    <property type="match status" value="1"/>
</dbReference>
<dbReference type="GeneID" id="93336799"/>
<dbReference type="CDD" id="cd02860">
    <property type="entry name" value="E_set_Pullulanase"/>
    <property type="match status" value="1"/>
</dbReference>
<organism evidence="3 4">
    <name type="scientific">Gemmiger formicilis</name>
    <dbReference type="NCBI Taxonomy" id="745368"/>
    <lineage>
        <taxon>Bacteria</taxon>
        <taxon>Bacillati</taxon>
        <taxon>Bacillota</taxon>
        <taxon>Clostridia</taxon>
        <taxon>Eubacteriales</taxon>
        <taxon>Gemmiger</taxon>
    </lineage>
</organism>
<name>A0A1T4WAZ9_9FIRM</name>
<evidence type="ECO:0000313" key="4">
    <source>
        <dbReference type="Proteomes" id="UP000190286"/>
    </source>
</evidence>
<dbReference type="InterPro" id="IPR013780">
    <property type="entry name" value="Glyco_hydro_b"/>
</dbReference>
<dbReference type="InterPro" id="IPR004193">
    <property type="entry name" value="Glyco_hydro_13_N"/>
</dbReference>
<dbReference type="InterPro" id="IPR011840">
    <property type="entry name" value="PulA_typeI"/>
</dbReference>
<dbReference type="OrthoDB" id="9761875at2"/>
<dbReference type="Gene3D" id="3.20.20.80">
    <property type="entry name" value="Glycosidases"/>
    <property type="match status" value="1"/>
</dbReference>
<dbReference type="RefSeq" id="WP_078783312.1">
    <property type="nucleotide sequence ID" value="NZ_FUYF01000001.1"/>
</dbReference>
<protein>
    <submittedName>
        <fullName evidence="3">Pullulanase</fullName>
    </submittedName>
</protein>
<comment type="similarity">
    <text evidence="1">Belongs to the glycosyl hydrolase 13 family.</text>
</comment>
<dbReference type="NCBIfam" id="TIGR02104">
    <property type="entry name" value="pulA_typeI"/>
    <property type="match status" value="1"/>
</dbReference>
<dbReference type="InterPro" id="IPR017853">
    <property type="entry name" value="GH"/>
</dbReference>
<dbReference type="STRING" id="745368.SAMN02745178_00302"/>
<dbReference type="AlphaFoldDB" id="A0A1T4WAZ9"/>
<accession>A0A1T4WAZ9</accession>
<dbReference type="CDD" id="cd11341">
    <property type="entry name" value="AmyAc_Pullulanase_LD-like"/>
    <property type="match status" value="1"/>
</dbReference>
<dbReference type="InterPro" id="IPR014756">
    <property type="entry name" value="Ig_E-set"/>
</dbReference>
<feature type="domain" description="Glycosyl hydrolase family 13 catalytic" evidence="2">
    <location>
        <begin position="141"/>
        <end position="548"/>
    </location>
</feature>